<evidence type="ECO:0000313" key="2">
    <source>
        <dbReference type="Proteomes" id="UP001499990"/>
    </source>
</evidence>
<dbReference type="EMBL" id="BAAAYL010000001">
    <property type="protein sequence ID" value="GAA3370190.1"/>
    <property type="molecule type" value="Genomic_DNA"/>
</dbReference>
<protein>
    <submittedName>
        <fullName evidence="1">Uncharacterized protein</fullName>
    </submittedName>
</protein>
<name>A0ABP6S7Z3_9ACTN</name>
<dbReference type="Proteomes" id="UP001499990">
    <property type="component" value="Unassembled WGS sequence"/>
</dbReference>
<gene>
    <name evidence="1" type="ORF">GCM10020367_15830</name>
</gene>
<organism evidence="1 2">
    <name type="scientific">Streptomyces sannanensis</name>
    <dbReference type="NCBI Taxonomy" id="285536"/>
    <lineage>
        <taxon>Bacteria</taxon>
        <taxon>Bacillati</taxon>
        <taxon>Actinomycetota</taxon>
        <taxon>Actinomycetes</taxon>
        <taxon>Kitasatosporales</taxon>
        <taxon>Streptomycetaceae</taxon>
        <taxon>Streptomyces</taxon>
    </lineage>
</organism>
<comment type="caution">
    <text evidence="1">The sequence shown here is derived from an EMBL/GenBank/DDBJ whole genome shotgun (WGS) entry which is preliminary data.</text>
</comment>
<sequence length="84" mass="9081">MDQGRVDVVDAVAEALQFGLDGRVDPVHVRRAYVGPGVDGRRVVGIRDPIAPAAWDRTALLFAEPDGAVPTRQANRREKYAGSL</sequence>
<keyword evidence="2" id="KW-1185">Reference proteome</keyword>
<accession>A0ABP6S7Z3</accession>
<reference evidence="2" key="1">
    <citation type="journal article" date="2019" name="Int. J. Syst. Evol. Microbiol.">
        <title>The Global Catalogue of Microorganisms (GCM) 10K type strain sequencing project: providing services to taxonomists for standard genome sequencing and annotation.</title>
        <authorList>
            <consortium name="The Broad Institute Genomics Platform"/>
            <consortium name="The Broad Institute Genome Sequencing Center for Infectious Disease"/>
            <person name="Wu L."/>
            <person name="Ma J."/>
        </authorList>
    </citation>
    <scope>NUCLEOTIDE SEQUENCE [LARGE SCALE GENOMIC DNA]</scope>
    <source>
        <strain evidence="2">JCM 9651</strain>
    </source>
</reference>
<evidence type="ECO:0000313" key="1">
    <source>
        <dbReference type="EMBL" id="GAA3370190.1"/>
    </source>
</evidence>
<proteinExistence type="predicted"/>